<evidence type="ECO:0000259" key="1">
    <source>
        <dbReference type="Pfam" id="PF17128"/>
    </source>
</evidence>
<gene>
    <name evidence="2" type="ORF">IAA84_12980</name>
</gene>
<sequence length="655" mass="73976">MSRVLYERKGFAAAPLGEPTPLPDFADVSYVHSTVSWDDTLSEEDVRHMRYGRIKTILPYCMQSNYGRSLESESRGVVCLENARVRAEFLPWMGGRLWSLRVDGRELLSVNPVIQPCNLALRGAWCSGGVEWNMGVRGHSVFTCEPLFTELLELPDGTSGVRFYEYDRIRGSVFCLEGYLPPESALLFVQVRLVNPVGNGETPMYWWSNIAVPETQSTRVIAPASTAILSLYQAGQYQMLRRELPEYEGMDVSRPTAIRRSLDVFYDIPAGQRPYIAALDEERRGLVQFSSAFQRGRKLFVWGMGAGGRHWQSFLSHGQARYLEIQAGIARTQQDHLPMPDGAEWTWLEAYGELNCDVRGMDWARAAQACTQAVEALLPAQAFAQEQAVRGRQIAQCRGELAVLGSGWGCLENERRAAAGLPPLDKICRFPAKSVRQDMSAWADLLRQGAFPEADPLSRPYPYAAWRGWLALLEALPEKNGAAWYHIGVMRHAKGDRDGARAALESSVRARPNPWALRCLARLERQDGRDGLERYRQALALRPDCWEIALEYARALLESGQPEAFLAYRETLPDSWKNAPRFLYLEADARMETGDYARSRAILLAPLVIPDMQEGELSLSHLWQKLHSREFGIPLEEAAARFPLPYELDYRMHAE</sequence>
<feature type="domain" description="DUF5107" evidence="1">
    <location>
        <begin position="54"/>
        <end position="334"/>
    </location>
</feature>
<dbReference type="InterPro" id="IPR033396">
    <property type="entry name" value="DUF5107"/>
</dbReference>
<dbReference type="Proteomes" id="UP000824140">
    <property type="component" value="Unassembled WGS sequence"/>
</dbReference>
<reference evidence="2" key="2">
    <citation type="journal article" date="2021" name="PeerJ">
        <title>Extensive microbial diversity within the chicken gut microbiome revealed by metagenomics and culture.</title>
        <authorList>
            <person name="Gilroy R."/>
            <person name="Ravi A."/>
            <person name="Getino M."/>
            <person name="Pursley I."/>
            <person name="Horton D.L."/>
            <person name="Alikhan N.F."/>
            <person name="Baker D."/>
            <person name="Gharbi K."/>
            <person name="Hall N."/>
            <person name="Watson M."/>
            <person name="Adriaenssens E.M."/>
            <person name="Foster-Nyarko E."/>
            <person name="Jarju S."/>
            <person name="Secka A."/>
            <person name="Antonio M."/>
            <person name="Oren A."/>
            <person name="Chaudhuri R.R."/>
            <person name="La Ragione R."/>
            <person name="Hildebrand F."/>
            <person name="Pallen M.J."/>
        </authorList>
    </citation>
    <scope>NUCLEOTIDE SEQUENCE</scope>
    <source>
        <strain evidence="2">13766</strain>
    </source>
</reference>
<dbReference type="Gene3D" id="1.25.40.10">
    <property type="entry name" value="Tetratricopeptide repeat domain"/>
    <property type="match status" value="1"/>
</dbReference>
<name>A0A9D1G2Q3_9FIRM</name>
<dbReference type="EMBL" id="DVJN01000247">
    <property type="protein sequence ID" value="HIS93922.1"/>
    <property type="molecule type" value="Genomic_DNA"/>
</dbReference>
<evidence type="ECO:0000313" key="2">
    <source>
        <dbReference type="EMBL" id="HIS93922.1"/>
    </source>
</evidence>
<dbReference type="SUPFAM" id="SSF48452">
    <property type="entry name" value="TPR-like"/>
    <property type="match status" value="1"/>
</dbReference>
<dbReference type="Pfam" id="PF17128">
    <property type="entry name" value="DUF5107"/>
    <property type="match status" value="1"/>
</dbReference>
<proteinExistence type="predicted"/>
<dbReference type="InterPro" id="IPR011990">
    <property type="entry name" value="TPR-like_helical_dom_sf"/>
</dbReference>
<comment type="caution">
    <text evidence="2">The sequence shown here is derived from an EMBL/GenBank/DDBJ whole genome shotgun (WGS) entry which is preliminary data.</text>
</comment>
<reference evidence="2" key="1">
    <citation type="submission" date="2020-10" db="EMBL/GenBank/DDBJ databases">
        <authorList>
            <person name="Gilroy R."/>
        </authorList>
    </citation>
    <scope>NUCLEOTIDE SEQUENCE</scope>
    <source>
        <strain evidence="2">13766</strain>
    </source>
</reference>
<protein>
    <submittedName>
        <fullName evidence="2">DUF5107 domain-containing protein</fullName>
    </submittedName>
</protein>
<evidence type="ECO:0000313" key="3">
    <source>
        <dbReference type="Proteomes" id="UP000824140"/>
    </source>
</evidence>
<accession>A0A9D1G2Q3</accession>
<organism evidence="2 3">
    <name type="scientific">Candidatus Alectryocaccomicrobium excrementavium</name>
    <dbReference type="NCBI Taxonomy" id="2840668"/>
    <lineage>
        <taxon>Bacteria</taxon>
        <taxon>Bacillati</taxon>
        <taxon>Bacillota</taxon>
        <taxon>Clostridia</taxon>
        <taxon>Candidatus Alectryocaccomicrobium</taxon>
    </lineage>
</organism>
<dbReference type="AlphaFoldDB" id="A0A9D1G2Q3"/>